<comment type="caution">
    <text evidence="1">The sequence shown here is derived from an EMBL/GenBank/DDBJ whole genome shotgun (WGS) entry which is preliminary data.</text>
</comment>
<evidence type="ECO:0000313" key="2">
    <source>
        <dbReference type="Proteomes" id="UP001196413"/>
    </source>
</evidence>
<organism evidence="1 2">
    <name type="scientific">Parelaphostrongylus tenuis</name>
    <name type="common">Meningeal worm</name>
    <dbReference type="NCBI Taxonomy" id="148309"/>
    <lineage>
        <taxon>Eukaryota</taxon>
        <taxon>Metazoa</taxon>
        <taxon>Ecdysozoa</taxon>
        <taxon>Nematoda</taxon>
        <taxon>Chromadorea</taxon>
        <taxon>Rhabditida</taxon>
        <taxon>Rhabditina</taxon>
        <taxon>Rhabditomorpha</taxon>
        <taxon>Strongyloidea</taxon>
        <taxon>Metastrongylidae</taxon>
        <taxon>Parelaphostrongylus</taxon>
    </lineage>
</organism>
<reference evidence="1" key="1">
    <citation type="submission" date="2021-06" db="EMBL/GenBank/DDBJ databases">
        <title>Parelaphostrongylus tenuis whole genome reference sequence.</title>
        <authorList>
            <person name="Garwood T.J."/>
            <person name="Larsen P.A."/>
            <person name="Fountain-Jones N.M."/>
            <person name="Garbe J.R."/>
            <person name="Macchietto M.G."/>
            <person name="Kania S.A."/>
            <person name="Gerhold R.W."/>
            <person name="Richards J.E."/>
            <person name="Wolf T.M."/>
        </authorList>
    </citation>
    <scope>NUCLEOTIDE SEQUENCE</scope>
    <source>
        <strain evidence="1">MNPRO001-30</strain>
        <tissue evidence="1">Meninges</tissue>
    </source>
</reference>
<accession>A0AAD5QN75</accession>
<keyword evidence="2" id="KW-1185">Reference proteome</keyword>
<proteinExistence type="predicted"/>
<sequence length="51" mass="5589">MLMALAHCTVVLPSVEMARSSKSPDRVDNKFCTIAIMLRLGENSSTDFSTN</sequence>
<dbReference type="Proteomes" id="UP001196413">
    <property type="component" value="Unassembled WGS sequence"/>
</dbReference>
<name>A0AAD5QN75_PARTN</name>
<gene>
    <name evidence="1" type="ORF">KIN20_012505</name>
</gene>
<protein>
    <submittedName>
        <fullName evidence="1">Uncharacterized protein</fullName>
    </submittedName>
</protein>
<dbReference type="AlphaFoldDB" id="A0AAD5QN75"/>
<dbReference type="EMBL" id="JAHQIW010002381">
    <property type="protein sequence ID" value="KAJ1355195.1"/>
    <property type="molecule type" value="Genomic_DNA"/>
</dbReference>
<evidence type="ECO:0000313" key="1">
    <source>
        <dbReference type="EMBL" id="KAJ1355195.1"/>
    </source>
</evidence>